<keyword evidence="2" id="KW-1185">Reference proteome</keyword>
<dbReference type="OrthoDB" id="4194413at2"/>
<name>K9VD19_9CYAN</name>
<sequence>MSSTTEFPASTSMLQLPTTQKNQEANLEEVRQFGMSQEGASAAAFFGNGYRYRHDWGNLNGQHILPLNWGLIAPNSLVFVAIGEGVPPAPAAGKFIGAARYTVHNVAPSNGVVSIWVNIEWGSPIRLYVDYFVFNP</sequence>
<accession>K9VD19</accession>
<reference evidence="1 2" key="1">
    <citation type="submission" date="2012-05" db="EMBL/GenBank/DDBJ databases">
        <title>Finished chromosome of genome of Oscillatoria sp. PCC 7112.</title>
        <authorList>
            <consortium name="US DOE Joint Genome Institute"/>
            <person name="Gugger M."/>
            <person name="Coursin T."/>
            <person name="Rippka R."/>
            <person name="Tandeau De Marsac N."/>
            <person name="Huntemann M."/>
            <person name="Wei C.-L."/>
            <person name="Han J."/>
            <person name="Detter J.C."/>
            <person name="Han C."/>
            <person name="Tapia R."/>
            <person name="Davenport K."/>
            <person name="Daligault H."/>
            <person name="Erkkila T."/>
            <person name="Gu W."/>
            <person name="Munk A.C.C."/>
            <person name="Teshima H."/>
            <person name="Xu Y."/>
            <person name="Chain P."/>
            <person name="Chen A."/>
            <person name="Krypides N."/>
            <person name="Mavromatis K."/>
            <person name="Markowitz V."/>
            <person name="Szeto E."/>
            <person name="Ivanova N."/>
            <person name="Mikhailova N."/>
            <person name="Ovchinnikova G."/>
            <person name="Pagani I."/>
            <person name="Pati A."/>
            <person name="Goodwin L."/>
            <person name="Peters L."/>
            <person name="Pitluck S."/>
            <person name="Woyke T."/>
            <person name="Kerfeld C."/>
        </authorList>
    </citation>
    <scope>NUCLEOTIDE SEQUENCE [LARGE SCALE GENOMIC DNA]</scope>
    <source>
        <strain evidence="1 2">PCC 7112</strain>
    </source>
</reference>
<proteinExistence type="predicted"/>
<dbReference type="AlphaFoldDB" id="K9VD19"/>
<dbReference type="RefSeq" id="WP_015174464.1">
    <property type="nucleotide sequence ID" value="NC_019729.1"/>
</dbReference>
<dbReference type="eggNOG" id="ENOG50340HA">
    <property type="taxonomic scope" value="Bacteria"/>
</dbReference>
<evidence type="ECO:0000313" key="2">
    <source>
        <dbReference type="Proteomes" id="UP000010478"/>
    </source>
</evidence>
<dbReference type="Proteomes" id="UP000010478">
    <property type="component" value="Chromosome"/>
</dbReference>
<organism evidence="1 2">
    <name type="scientific">Phormidium nigroviride PCC 7112</name>
    <dbReference type="NCBI Taxonomy" id="179408"/>
    <lineage>
        <taxon>Bacteria</taxon>
        <taxon>Bacillati</taxon>
        <taxon>Cyanobacteriota</taxon>
        <taxon>Cyanophyceae</taxon>
        <taxon>Oscillatoriophycideae</taxon>
        <taxon>Oscillatoriales</taxon>
        <taxon>Oscillatoriaceae</taxon>
        <taxon>Phormidium</taxon>
    </lineage>
</organism>
<gene>
    <name evidence="1" type="ORF">Osc7112_0533</name>
</gene>
<dbReference type="EMBL" id="CP003614">
    <property type="protein sequence ID" value="AFZ05130.1"/>
    <property type="molecule type" value="Genomic_DNA"/>
</dbReference>
<protein>
    <submittedName>
        <fullName evidence="1">Uncharacterized protein</fullName>
    </submittedName>
</protein>
<evidence type="ECO:0000313" key="1">
    <source>
        <dbReference type="EMBL" id="AFZ05130.1"/>
    </source>
</evidence>
<dbReference type="HOGENOM" id="CLU_1873353_0_0_3"/>
<dbReference type="KEGG" id="oni:Osc7112_0533"/>